<sequence length="85" mass="8932">MLLSKLSACDLQLLQQSRGLLVRRLQLRGGIGAFPLGVGRLPLRDLAQMPFRGGLLLGGLLGALLHGHAAGRQPGLCCTWTSTGS</sequence>
<reference evidence="1 2" key="1">
    <citation type="submission" date="2020-07" db="EMBL/GenBank/DDBJ databases">
        <title>Sequencing the genomes of 1000 actinobacteria strains.</title>
        <authorList>
            <person name="Klenk H.-P."/>
        </authorList>
    </citation>
    <scope>NUCLEOTIDE SEQUENCE [LARGE SCALE GENOMIC DNA]</scope>
    <source>
        <strain evidence="1 2">DSM 40398</strain>
    </source>
</reference>
<dbReference type="AlphaFoldDB" id="A0A7Y9EQ04"/>
<evidence type="ECO:0000313" key="2">
    <source>
        <dbReference type="Proteomes" id="UP000529783"/>
    </source>
</evidence>
<dbReference type="EMBL" id="JACCBA010000001">
    <property type="protein sequence ID" value="NYD51828.1"/>
    <property type="molecule type" value="Genomic_DNA"/>
</dbReference>
<evidence type="ECO:0000313" key="1">
    <source>
        <dbReference type="EMBL" id="NYD51828.1"/>
    </source>
</evidence>
<keyword evidence="2" id="KW-1185">Reference proteome</keyword>
<proteinExistence type="predicted"/>
<accession>A0A7Y9EQ04</accession>
<comment type="caution">
    <text evidence="1">The sequence shown here is derived from an EMBL/GenBank/DDBJ whole genome shotgun (WGS) entry which is preliminary data.</text>
</comment>
<gene>
    <name evidence="1" type="ORF">BJY14_007811</name>
</gene>
<dbReference type="Proteomes" id="UP000529783">
    <property type="component" value="Unassembled WGS sequence"/>
</dbReference>
<dbReference type="RefSeq" id="WP_179848143.1">
    <property type="nucleotide sequence ID" value="NZ_JACCBA010000001.1"/>
</dbReference>
<name>A0A7Y9EQ04_9ACTN</name>
<organism evidence="1 2">
    <name type="scientific">Actinomadura luteofluorescens</name>
    <dbReference type="NCBI Taxonomy" id="46163"/>
    <lineage>
        <taxon>Bacteria</taxon>
        <taxon>Bacillati</taxon>
        <taxon>Actinomycetota</taxon>
        <taxon>Actinomycetes</taxon>
        <taxon>Streptosporangiales</taxon>
        <taxon>Thermomonosporaceae</taxon>
        <taxon>Actinomadura</taxon>
    </lineage>
</organism>
<protein>
    <submittedName>
        <fullName evidence="1">Uncharacterized protein</fullName>
    </submittedName>
</protein>